<dbReference type="SUPFAM" id="SSF52151">
    <property type="entry name" value="FabD/lysophospholipase-like"/>
    <property type="match status" value="1"/>
</dbReference>
<evidence type="ECO:0000256" key="8">
    <source>
        <dbReference type="ARBA" id="ARBA00025065"/>
    </source>
</evidence>
<keyword evidence="6 12" id="KW-0443">Lipid metabolism</keyword>
<proteinExistence type="inferred from homology"/>
<dbReference type="SMART" id="SM00022">
    <property type="entry name" value="PLAc"/>
    <property type="match status" value="1"/>
</dbReference>
<evidence type="ECO:0000256" key="2">
    <source>
        <dbReference type="ARBA" id="ARBA00022729"/>
    </source>
</evidence>
<dbReference type="GO" id="GO:0004623">
    <property type="term" value="F:phospholipase A2 activity"/>
    <property type="evidence" value="ECO:0007669"/>
    <property type="project" value="TreeGrafter"/>
</dbReference>
<dbReference type="GO" id="GO:0005829">
    <property type="term" value="C:cytosol"/>
    <property type="evidence" value="ECO:0007669"/>
    <property type="project" value="TreeGrafter"/>
</dbReference>
<dbReference type="PANTHER" id="PTHR10728">
    <property type="entry name" value="CYTOSOLIC PHOSPHOLIPASE A2"/>
    <property type="match status" value="1"/>
</dbReference>
<sequence>MADGGGYRSLLLGAGVIQGLDSRDSNASTSGLLQALTYQAGLSGGSWLLSSLVSNDYPTVSYLQENLWEQAFAQSLLIPGNILELPVTEAEIIEDVLSKQVAGYDTSFTDPWGRLLSYQLFEGDDGGVADTFSGVTALSSFINYSMPFPIITALGVKTFEGECLPGPNATQYEFSPYEFGSWDEGVEAFMQIHYLGTSLSNGQPDNGTCTTNFDNQGFILGTSSTLFNEYCTVLPEAVNSSSADIYEFIAAIESEINTLTLYDEYAKYPNPFYNYNSSTLVSEQTTLHLVDGGEALQNNPIWPLIHSARDVDVLFVNDNSADTSSNFPNGSEILTTYVQSLSAGLARMPYIPSVETFIDEGLNTRATFFGCNDTSKITIIYLPNVAYTYDSGQSTSKLEYTEEETAGMISNGVAIATQNGNIGPTTNYTLSSGYEMPAIGFGVYQVPASECPALCLYALSTGYRLIDTARAYKNEGASAKALHIASRSSTTPNIPPNAWPKLSPNLELPCTPAFPSTIPRTSIFLTTKIPPGPKKGMGYTNARANINITLDDTGLDYIDLYLIHAPYGGRTARLGAWKALVEAQTEGKVRSIGVSNYGIKHLEELRKWIEACKRRVEKWEMKRTKAMQADDRTTSSTDDIEDGDDFLATDDPNTSLTPSLVLAISSSHPSVNQLELHPRLPRRSLVAYCRLHNIHLQAYSPLIRGPSQIPADFLNLLILIGVRHGNRSWAQVLIRWSLQKGFVPLVKSEHPERIEANWTGVWGWELREEEMKVLEGEDEDEERYEPTGWDPTVCED</sequence>
<dbReference type="Gene3D" id="3.20.20.100">
    <property type="entry name" value="NADP-dependent oxidoreductase domain"/>
    <property type="match status" value="1"/>
</dbReference>
<comment type="catalytic activity">
    <reaction evidence="9">
        <text>xylitol + NADP(+) = D-xylose + NADPH + H(+)</text>
        <dbReference type="Rhea" id="RHEA:27445"/>
        <dbReference type="ChEBI" id="CHEBI:15378"/>
        <dbReference type="ChEBI" id="CHEBI:17151"/>
        <dbReference type="ChEBI" id="CHEBI:53455"/>
        <dbReference type="ChEBI" id="CHEBI:57783"/>
        <dbReference type="ChEBI" id="CHEBI:58349"/>
        <dbReference type="EC" id="1.1.1.307"/>
    </reaction>
</comment>
<evidence type="ECO:0000256" key="5">
    <source>
        <dbReference type="ARBA" id="ARBA00023002"/>
    </source>
</evidence>
<evidence type="ECO:0000256" key="1">
    <source>
        <dbReference type="ARBA" id="ARBA00008780"/>
    </source>
</evidence>
<evidence type="ECO:0000313" key="17">
    <source>
        <dbReference type="Proteomes" id="UP000053317"/>
    </source>
</evidence>
<reference evidence="16 17" key="2">
    <citation type="submission" date="2015-05" db="EMBL/GenBank/DDBJ databases">
        <authorList>
            <person name="Morales-Cruz A."/>
            <person name="Amrine K.C."/>
            <person name="Cantu D."/>
        </authorList>
    </citation>
    <scope>NUCLEOTIDE SEQUENCE [LARGE SCALE GENOMIC DNA]</scope>
    <source>
        <strain evidence="16">UCRPC4</strain>
    </source>
</reference>
<dbReference type="GO" id="GO:0005783">
    <property type="term" value="C:endoplasmic reticulum"/>
    <property type="evidence" value="ECO:0007669"/>
    <property type="project" value="TreeGrafter"/>
</dbReference>
<keyword evidence="3 12" id="KW-0378">Hydrolase</keyword>
<evidence type="ECO:0000256" key="9">
    <source>
        <dbReference type="ARBA" id="ARBA00047534"/>
    </source>
</evidence>
<evidence type="ECO:0000256" key="3">
    <source>
        <dbReference type="ARBA" id="ARBA00022801"/>
    </source>
</evidence>
<dbReference type="SUPFAM" id="SSF51430">
    <property type="entry name" value="NAD(P)-linked oxidoreductase"/>
    <property type="match status" value="2"/>
</dbReference>
<keyword evidence="17" id="KW-1185">Reference proteome</keyword>
<dbReference type="InterPro" id="IPR036812">
    <property type="entry name" value="NAD(P)_OxRdtase_dom_sf"/>
</dbReference>
<dbReference type="EMBL" id="LCWF01000035">
    <property type="protein sequence ID" value="KKY26496.1"/>
    <property type="molecule type" value="Genomic_DNA"/>
</dbReference>
<dbReference type="Pfam" id="PF01735">
    <property type="entry name" value="PLA2_B"/>
    <property type="match status" value="1"/>
</dbReference>
<keyword evidence="4 12" id="KW-0442">Lipid degradation</keyword>
<evidence type="ECO:0000256" key="13">
    <source>
        <dbReference type="RuleBase" id="RU362103"/>
    </source>
</evidence>
<protein>
    <recommendedName>
        <fullName evidence="13">Lysophospholipase</fullName>
        <ecNumber evidence="13">3.1.1.5</ecNumber>
    </recommendedName>
</protein>
<accession>A0A0G2EWL1</accession>
<evidence type="ECO:0000256" key="6">
    <source>
        <dbReference type="ARBA" id="ARBA00023098"/>
    </source>
</evidence>
<comment type="function">
    <text evidence="8">Catalyzes the initial reaction in the xylose utilization pathway by reducing D-xylose into xylitol. Xylose is a major component of hemicelluloses such as xylan. Most fungi utilize D-xylose via three enzymatic reactions, xylose reductase (XR), xylitol dehydrogenase (XDH), and xylulokinase, to form xylulose 5-phosphate, which enters pentose phosphate pathway.</text>
</comment>
<comment type="caution">
    <text evidence="16">The sequence shown here is derived from an EMBL/GenBank/DDBJ whole genome shotgun (WGS) entry which is preliminary data.</text>
</comment>
<dbReference type="Gene3D" id="3.40.1090.10">
    <property type="entry name" value="Cytosolic phospholipase A2 catalytic domain"/>
    <property type="match status" value="1"/>
</dbReference>
<dbReference type="GO" id="GO:0046475">
    <property type="term" value="P:glycerophospholipid catabolic process"/>
    <property type="evidence" value="ECO:0007669"/>
    <property type="project" value="TreeGrafter"/>
</dbReference>
<reference evidence="16 17" key="1">
    <citation type="submission" date="2015-05" db="EMBL/GenBank/DDBJ databases">
        <title>Distinctive expansion of gene families associated with plant cell wall degradation and secondary metabolism in the genomes of grapevine trunk pathogens.</title>
        <authorList>
            <person name="Lawrence D.P."/>
            <person name="Travadon R."/>
            <person name="Rolshausen P.E."/>
            <person name="Baumgartner K."/>
        </authorList>
    </citation>
    <scope>NUCLEOTIDE SEQUENCE [LARGE SCALE GENOMIC DNA]</scope>
    <source>
        <strain evidence="16">UCRPC4</strain>
    </source>
</reference>
<dbReference type="Proteomes" id="UP000053317">
    <property type="component" value="Unassembled WGS sequence"/>
</dbReference>
<keyword evidence="2" id="KW-0732">Signal</keyword>
<dbReference type="PROSITE" id="PS51210">
    <property type="entry name" value="PLA2C"/>
    <property type="match status" value="1"/>
</dbReference>
<dbReference type="Pfam" id="PF00248">
    <property type="entry name" value="Aldo_ket_red"/>
    <property type="match status" value="1"/>
</dbReference>
<dbReference type="EC" id="3.1.1.5" evidence="13"/>
<dbReference type="PRINTS" id="PR00069">
    <property type="entry name" value="ALDKETRDTASE"/>
</dbReference>
<comment type="similarity">
    <text evidence="1 13">Belongs to the lysophospholipase family.</text>
</comment>
<evidence type="ECO:0000313" key="16">
    <source>
        <dbReference type="EMBL" id="KKY26496.1"/>
    </source>
</evidence>
<name>A0A0G2EWL1_PHACM</name>
<evidence type="ECO:0000256" key="7">
    <source>
        <dbReference type="ARBA" id="ARBA00023180"/>
    </source>
</evidence>
<keyword evidence="7" id="KW-0325">Glycoprotein</keyword>
<dbReference type="InterPro" id="IPR002642">
    <property type="entry name" value="LysoPLipase_cat_dom"/>
</dbReference>
<evidence type="ECO:0000256" key="14">
    <source>
        <dbReference type="SAM" id="MobiDB-lite"/>
    </source>
</evidence>
<dbReference type="InterPro" id="IPR020471">
    <property type="entry name" value="AKR"/>
</dbReference>
<evidence type="ECO:0000256" key="10">
    <source>
        <dbReference type="ARBA" id="ARBA00049485"/>
    </source>
</evidence>
<dbReference type="PROSITE" id="PS00062">
    <property type="entry name" value="ALDOKETO_REDUCTASE_2"/>
    <property type="match status" value="1"/>
</dbReference>
<dbReference type="InterPro" id="IPR018170">
    <property type="entry name" value="Aldo/ket_reductase_CS"/>
</dbReference>
<gene>
    <name evidence="16" type="ORF">UCRPC4_g01515</name>
</gene>
<evidence type="ECO:0000256" key="4">
    <source>
        <dbReference type="ARBA" id="ARBA00022963"/>
    </source>
</evidence>
<dbReference type="OrthoDB" id="4084751at2759"/>
<comment type="catalytic activity">
    <reaction evidence="11 13">
        <text>a 1-acyl-sn-glycero-3-phosphocholine + H2O = sn-glycerol 3-phosphocholine + a fatty acid + H(+)</text>
        <dbReference type="Rhea" id="RHEA:15177"/>
        <dbReference type="ChEBI" id="CHEBI:15377"/>
        <dbReference type="ChEBI" id="CHEBI:15378"/>
        <dbReference type="ChEBI" id="CHEBI:16870"/>
        <dbReference type="ChEBI" id="CHEBI:28868"/>
        <dbReference type="ChEBI" id="CHEBI:58168"/>
        <dbReference type="EC" id="3.1.1.5"/>
    </reaction>
</comment>
<evidence type="ECO:0000256" key="12">
    <source>
        <dbReference type="PROSITE-ProRule" id="PRU00555"/>
    </source>
</evidence>
<comment type="catalytic activity">
    <reaction evidence="10">
        <text>xylitol + NAD(+) = D-xylose + NADH + H(+)</text>
        <dbReference type="Rhea" id="RHEA:27441"/>
        <dbReference type="ChEBI" id="CHEBI:15378"/>
        <dbReference type="ChEBI" id="CHEBI:17151"/>
        <dbReference type="ChEBI" id="CHEBI:53455"/>
        <dbReference type="ChEBI" id="CHEBI:57540"/>
        <dbReference type="ChEBI" id="CHEBI:57945"/>
        <dbReference type="EC" id="1.1.1.307"/>
    </reaction>
</comment>
<evidence type="ECO:0000259" key="15">
    <source>
        <dbReference type="PROSITE" id="PS51210"/>
    </source>
</evidence>
<dbReference type="AlphaFoldDB" id="A0A0G2EWL1"/>
<feature type="region of interest" description="Disordered" evidence="14">
    <location>
        <begin position="775"/>
        <end position="796"/>
    </location>
</feature>
<dbReference type="InterPro" id="IPR016035">
    <property type="entry name" value="Acyl_Trfase/lysoPLipase"/>
</dbReference>
<dbReference type="CDD" id="cd19071">
    <property type="entry name" value="AKR_AKR1-5-like"/>
    <property type="match status" value="1"/>
</dbReference>
<dbReference type="GO" id="GO:0004622">
    <property type="term" value="F:phosphatidylcholine lysophospholipase activity"/>
    <property type="evidence" value="ECO:0007669"/>
    <property type="project" value="UniProtKB-EC"/>
</dbReference>
<dbReference type="GO" id="GO:0032866">
    <property type="term" value="F:D-xylose reductase (NADPH) activity"/>
    <property type="evidence" value="ECO:0007669"/>
    <property type="project" value="RHEA"/>
</dbReference>
<dbReference type="InterPro" id="IPR023210">
    <property type="entry name" value="NADP_OxRdtase_dom"/>
</dbReference>
<feature type="domain" description="PLA2c" evidence="15">
    <location>
        <begin position="1"/>
        <end position="462"/>
    </location>
</feature>
<evidence type="ECO:0000256" key="11">
    <source>
        <dbReference type="ARBA" id="ARBA00049531"/>
    </source>
</evidence>
<organism evidence="16 17">
    <name type="scientific">Phaeomoniella chlamydospora</name>
    <name type="common">Phaeoacremonium chlamydosporum</name>
    <dbReference type="NCBI Taxonomy" id="158046"/>
    <lineage>
        <taxon>Eukaryota</taxon>
        <taxon>Fungi</taxon>
        <taxon>Dikarya</taxon>
        <taxon>Ascomycota</taxon>
        <taxon>Pezizomycotina</taxon>
        <taxon>Eurotiomycetes</taxon>
        <taxon>Chaetothyriomycetidae</taxon>
        <taxon>Phaeomoniellales</taxon>
        <taxon>Phaeomoniellaceae</taxon>
        <taxon>Phaeomoniella</taxon>
    </lineage>
</organism>
<dbReference type="PANTHER" id="PTHR10728:SF33">
    <property type="entry name" value="LYSOPHOSPHOLIPASE 1-RELATED"/>
    <property type="match status" value="1"/>
</dbReference>
<keyword evidence="5" id="KW-0560">Oxidoreductase</keyword>